<proteinExistence type="predicted"/>
<sequence>MTSLRQLVEYINDRYNAGFSMQGDGFAENSSGTVLIELTREIKVKNGPSSSRNNPRGVIADDLNLSR</sequence>
<keyword evidence="3" id="KW-1185">Reference proteome</keyword>
<accession>A0A1J7C3I5</accession>
<dbReference type="AlphaFoldDB" id="A0A1J7C3I5"/>
<organism evidence="2 3">
    <name type="scientific">Mangrovactinospora gilvigrisea</name>
    <dbReference type="NCBI Taxonomy" id="1428644"/>
    <lineage>
        <taxon>Bacteria</taxon>
        <taxon>Bacillati</taxon>
        <taxon>Actinomycetota</taxon>
        <taxon>Actinomycetes</taxon>
        <taxon>Kitasatosporales</taxon>
        <taxon>Streptomycetaceae</taxon>
        <taxon>Mangrovactinospora</taxon>
    </lineage>
</organism>
<evidence type="ECO:0000256" key="1">
    <source>
        <dbReference type="SAM" id="MobiDB-lite"/>
    </source>
</evidence>
<name>A0A1J7C3I5_9ACTN</name>
<feature type="region of interest" description="Disordered" evidence="1">
    <location>
        <begin position="45"/>
        <end position="67"/>
    </location>
</feature>
<protein>
    <submittedName>
        <fullName evidence="2">Uncharacterized protein</fullName>
    </submittedName>
</protein>
<reference evidence="2 3" key="1">
    <citation type="submission" date="2016-10" db="EMBL/GenBank/DDBJ databases">
        <title>Genome sequence of Streptomyces gilvigriseus MUSC 26.</title>
        <authorList>
            <person name="Lee L.-H."/>
            <person name="Ser H.-L."/>
        </authorList>
    </citation>
    <scope>NUCLEOTIDE SEQUENCE [LARGE SCALE GENOMIC DNA]</scope>
    <source>
        <strain evidence="2 3">MUSC 26</strain>
    </source>
</reference>
<evidence type="ECO:0000313" key="2">
    <source>
        <dbReference type="EMBL" id="OIV36116.1"/>
    </source>
</evidence>
<dbReference type="RefSeq" id="WP_071657912.1">
    <property type="nucleotide sequence ID" value="NZ_MLCF01000113.1"/>
</dbReference>
<dbReference type="EMBL" id="MLCF01000113">
    <property type="protein sequence ID" value="OIV36116.1"/>
    <property type="molecule type" value="Genomic_DNA"/>
</dbReference>
<comment type="caution">
    <text evidence="2">The sequence shown here is derived from an EMBL/GenBank/DDBJ whole genome shotgun (WGS) entry which is preliminary data.</text>
</comment>
<evidence type="ECO:0000313" key="3">
    <source>
        <dbReference type="Proteomes" id="UP000243342"/>
    </source>
</evidence>
<dbReference type="Proteomes" id="UP000243342">
    <property type="component" value="Unassembled WGS sequence"/>
</dbReference>
<gene>
    <name evidence="2" type="ORF">BIV57_17925</name>
</gene>